<name>A0A2N5CN48_9CAUL</name>
<evidence type="ECO:0000313" key="3">
    <source>
        <dbReference type="Proteomes" id="UP000234483"/>
    </source>
</evidence>
<organism evidence="2 3">
    <name type="scientific">Caulobacter flavus</name>
    <dbReference type="NCBI Taxonomy" id="1679497"/>
    <lineage>
        <taxon>Bacteria</taxon>
        <taxon>Pseudomonadati</taxon>
        <taxon>Pseudomonadota</taxon>
        <taxon>Alphaproteobacteria</taxon>
        <taxon>Caulobacterales</taxon>
        <taxon>Caulobacteraceae</taxon>
        <taxon>Caulobacter</taxon>
    </lineage>
</organism>
<dbReference type="AlphaFoldDB" id="A0A2N5CN48"/>
<evidence type="ECO:0000313" key="2">
    <source>
        <dbReference type="EMBL" id="PLR07875.1"/>
    </source>
</evidence>
<dbReference type="RefSeq" id="WP_101715042.1">
    <property type="nucleotide sequence ID" value="NZ_CP026100.1"/>
</dbReference>
<dbReference type="Proteomes" id="UP000281192">
    <property type="component" value="Chromosome"/>
</dbReference>
<dbReference type="EMBL" id="CP026100">
    <property type="protein sequence ID" value="AYV46639.1"/>
    <property type="molecule type" value="Genomic_DNA"/>
</dbReference>
<reference evidence="2 3" key="1">
    <citation type="submission" date="2017-12" db="EMBL/GenBank/DDBJ databases">
        <title>The genome sequence of Caulobacter flavus CGMCC1 15093.</title>
        <authorList>
            <person name="Gao J."/>
            <person name="Mao X."/>
            <person name="Sun J."/>
        </authorList>
    </citation>
    <scope>NUCLEOTIDE SEQUENCE [LARGE SCALE GENOMIC DNA]</scope>
    <source>
        <strain evidence="2 3">CGMCC1 15093</strain>
    </source>
</reference>
<dbReference type="Proteomes" id="UP000234483">
    <property type="component" value="Unassembled WGS sequence"/>
</dbReference>
<protein>
    <submittedName>
        <fullName evidence="2">Uncharacterized protein</fullName>
    </submittedName>
</protein>
<sequence>MLVELDVFSGRPNPRWRLDANDQAWLRARLATLAPPAEAFAPPPDLGYRGFAWNDAGGPYRVRLGRVETPFGPRRDPGCAIERFLLDRLPTQAAPLRQRLLSALDAAR</sequence>
<dbReference type="EMBL" id="PJRQ01000044">
    <property type="protein sequence ID" value="PLR07875.1"/>
    <property type="molecule type" value="Genomic_DNA"/>
</dbReference>
<dbReference type="KEGG" id="cfh:C1707_10390"/>
<reference evidence="1 4" key="2">
    <citation type="submission" date="2018-01" db="EMBL/GenBank/DDBJ databases">
        <title>Complete genome sequence of Caulobacter flavus RHGG3.</title>
        <authorList>
            <person name="Yang E."/>
        </authorList>
    </citation>
    <scope>NUCLEOTIDE SEQUENCE [LARGE SCALE GENOMIC DNA]</scope>
    <source>
        <strain evidence="1 4">RHGG3</strain>
    </source>
</reference>
<gene>
    <name evidence="1" type="ORF">C1707_10390</name>
    <name evidence="2" type="ORF">CFHF_21865</name>
</gene>
<proteinExistence type="predicted"/>
<accession>A0A2N5CN48</accession>
<dbReference type="OrthoDB" id="9553571at2"/>
<evidence type="ECO:0000313" key="4">
    <source>
        <dbReference type="Proteomes" id="UP000281192"/>
    </source>
</evidence>
<evidence type="ECO:0000313" key="1">
    <source>
        <dbReference type="EMBL" id="AYV46639.1"/>
    </source>
</evidence>
<keyword evidence="4" id="KW-1185">Reference proteome</keyword>